<dbReference type="EMBL" id="FNPI01000008">
    <property type="protein sequence ID" value="SDZ23063.1"/>
    <property type="molecule type" value="Genomic_DNA"/>
</dbReference>
<organism evidence="2 3">
    <name type="scientific">Evansella caseinilytica</name>
    <dbReference type="NCBI Taxonomy" id="1503961"/>
    <lineage>
        <taxon>Bacteria</taxon>
        <taxon>Bacillati</taxon>
        <taxon>Bacillota</taxon>
        <taxon>Bacilli</taxon>
        <taxon>Bacillales</taxon>
        <taxon>Bacillaceae</taxon>
        <taxon>Evansella</taxon>
    </lineage>
</organism>
<dbReference type="AlphaFoldDB" id="A0A1H3RC09"/>
<gene>
    <name evidence="2" type="ORF">SAMN05421736_10831</name>
</gene>
<dbReference type="InterPro" id="IPR018745">
    <property type="entry name" value="MpsC"/>
</dbReference>
<dbReference type="OrthoDB" id="2677857at2"/>
<keyword evidence="3" id="KW-1185">Reference proteome</keyword>
<dbReference type="Proteomes" id="UP000198935">
    <property type="component" value="Unassembled WGS sequence"/>
</dbReference>
<accession>A0A1H3RC09</accession>
<dbReference type="Pfam" id="PF10057">
    <property type="entry name" value="MpsC"/>
    <property type="match status" value="1"/>
</dbReference>
<evidence type="ECO:0000313" key="3">
    <source>
        <dbReference type="Proteomes" id="UP000198935"/>
    </source>
</evidence>
<protein>
    <submittedName>
        <fullName evidence="2">Uncharacterized protein YbcI</fullName>
    </submittedName>
</protein>
<proteinExistence type="predicted"/>
<sequence length="232" mass="27314">MIEAKKRQKELTSLSSYLSKLIKKKFGKGPEACFCTIHDNLFIVHVKNFKTPAEEVLLEKDEKKLAASFRSVIMEAILGQFLEEVAAVLGASYQRFFHDWNYENNNGAILLLQNQMPGRINDFSLDQQFQPFLIEKVRHVYYELRKVPAEITIQNVNQHICVIECTGLMPPSEQLLYEKGYADILNAMSLEMKQQFYRHEKHFQMVFNREIRDIFLMEDYVKDKNYITIFLQ</sequence>
<evidence type="ECO:0000313" key="2">
    <source>
        <dbReference type="EMBL" id="SDZ23063.1"/>
    </source>
</evidence>
<reference evidence="3" key="1">
    <citation type="submission" date="2016-10" db="EMBL/GenBank/DDBJ databases">
        <authorList>
            <person name="Varghese N."/>
            <person name="Submissions S."/>
        </authorList>
    </citation>
    <scope>NUCLEOTIDE SEQUENCE [LARGE SCALE GENOMIC DNA]</scope>
    <source>
        <strain evidence="3">SP</strain>
    </source>
</reference>
<evidence type="ECO:0000259" key="1">
    <source>
        <dbReference type="Pfam" id="PF10057"/>
    </source>
</evidence>
<feature type="domain" description="Na+-translocating membrane potential-generating system MpsC" evidence="1">
    <location>
        <begin position="12"/>
        <end position="110"/>
    </location>
</feature>
<name>A0A1H3RC09_9BACI</name>